<dbReference type="EMBL" id="JBANQN010000010">
    <property type="protein sequence ID" value="KAK6777487.1"/>
    <property type="molecule type" value="Genomic_DNA"/>
</dbReference>
<protein>
    <submittedName>
        <fullName evidence="2">Uncharacterized protein</fullName>
    </submittedName>
</protein>
<evidence type="ECO:0000313" key="2">
    <source>
        <dbReference type="EMBL" id="KAK6777487.1"/>
    </source>
</evidence>
<dbReference type="AlphaFoldDB" id="A0AAN8T1B0"/>
<sequence>MGFQLRMGERKILKSAKIPRQPR</sequence>
<feature type="region of interest" description="Disordered" evidence="1">
    <location>
        <begin position="1"/>
        <end position="23"/>
    </location>
</feature>
<gene>
    <name evidence="2" type="ORF">RDI58_024204</name>
</gene>
<dbReference type="Proteomes" id="UP001371456">
    <property type="component" value="Unassembled WGS sequence"/>
</dbReference>
<accession>A0AAN8T1B0</accession>
<reference evidence="2 3" key="1">
    <citation type="submission" date="2024-02" db="EMBL/GenBank/DDBJ databases">
        <title>de novo genome assembly of Solanum bulbocastanum strain 11H21.</title>
        <authorList>
            <person name="Hosaka A.J."/>
        </authorList>
    </citation>
    <scope>NUCLEOTIDE SEQUENCE [LARGE SCALE GENOMIC DNA]</scope>
    <source>
        <tissue evidence="2">Young leaves</tissue>
    </source>
</reference>
<name>A0AAN8T1B0_SOLBU</name>
<comment type="caution">
    <text evidence="2">The sequence shown here is derived from an EMBL/GenBank/DDBJ whole genome shotgun (WGS) entry which is preliminary data.</text>
</comment>
<keyword evidence="3" id="KW-1185">Reference proteome</keyword>
<evidence type="ECO:0000256" key="1">
    <source>
        <dbReference type="SAM" id="MobiDB-lite"/>
    </source>
</evidence>
<evidence type="ECO:0000313" key="3">
    <source>
        <dbReference type="Proteomes" id="UP001371456"/>
    </source>
</evidence>
<proteinExistence type="predicted"/>
<organism evidence="2 3">
    <name type="scientific">Solanum bulbocastanum</name>
    <name type="common">Wild potato</name>
    <dbReference type="NCBI Taxonomy" id="147425"/>
    <lineage>
        <taxon>Eukaryota</taxon>
        <taxon>Viridiplantae</taxon>
        <taxon>Streptophyta</taxon>
        <taxon>Embryophyta</taxon>
        <taxon>Tracheophyta</taxon>
        <taxon>Spermatophyta</taxon>
        <taxon>Magnoliopsida</taxon>
        <taxon>eudicotyledons</taxon>
        <taxon>Gunneridae</taxon>
        <taxon>Pentapetalae</taxon>
        <taxon>asterids</taxon>
        <taxon>lamiids</taxon>
        <taxon>Solanales</taxon>
        <taxon>Solanaceae</taxon>
        <taxon>Solanoideae</taxon>
        <taxon>Solaneae</taxon>
        <taxon>Solanum</taxon>
    </lineage>
</organism>